<evidence type="ECO:0000313" key="1">
    <source>
        <dbReference type="EMBL" id="KPQ15620.1"/>
    </source>
</evidence>
<dbReference type="GO" id="GO:0016787">
    <property type="term" value="F:hydrolase activity"/>
    <property type="evidence" value="ECO:0007669"/>
    <property type="project" value="UniProtKB-KW"/>
</dbReference>
<dbReference type="Pfam" id="PF07606">
    <property type="entry name" value="DUF1569"/>
    <property type="match status" value="1"/>
</dbReference>
<sequence length="146" mass="17183">MTSVEIAEKIQNLNSEQKPLFGRMSPQHMLEHLTITVKLSTGRIKIPEFSPSEKQLEMKRLLLDTEMDFPKGIKAPNDIGDLPELRHPNLDIAKEKLVQSLEEFEEKYKQKPDFKAIHPRFGYLNQEEWLRFHAKHFKNHFSQFGI</sequence>
<dbReference type="STRING" id="1305737.GCA_000526355_01996"/>
<proteinExistence type="predicted"/>
<comment type="caution">
    <text evidence="1">The sequence shown here is derived from an EMBL/GenBank/DDBJ whole genome shotgun (WGS) entry which is preliminary data.</text>
</comment>
<name>A0A0P8ACM4_9BACT</name>
<dbReference type="EC" id="3.3.2.12" evidence="1"/>
<keyword evidence="1" id="KW-0378">Hydrolase</keyword>
<dbReference type="PATRIC" id="fig|1305737.6.peg.2422"/>
<dbReference type="eggNOG" id="COG2030">
    <property type="taxonomic scope" value="Bacteria"/>
</dbReference>
<dbReference type="EMBL" id="LJXT01000049">
    <property type="protein sequence ID" value="KPQ15620.1"/>
    <property type="molecule type" value="Genomic_DNA"/>
</dbReference>
<dbReference type="Gene3D" id="1.20.120.450">
    <property type="entry name" value="dinb family like domain"/>
    <property type="match status" value="1"/>
</dbReference>
<protein>
    <submittedName>
        <fullName evidence="1">Oxepin-CoA hydrolase / 3-oxo-5,6-dehydrosuberyl-CoA semialdehyde dehydrogenase</fullName>
        <ecNumber evidence="1">1.2.1.91</ecNumber>
        <ecNumber evidence="1">3.3.2.12</ecNumber>
    </submittedName>
</protein>
<keyword evidence="1" id="KW-0560">Oxidoreductase</keyword>
<accession>A0A0P8ACM4</accession>
<evidence type="ECO:0000313" key="2">
    <source>
        <dbReference type="Proteomes" id="UP000050421"/>
    </source>
</evidence>
<dbReference type="Proteomes" id="UP000050421">
    <property type="component" value="Unassembled WGS sequence"/>
</dbReference>
<dbReference type="InterPro" id="IPR011463">
    <property type="entry name" value="DUF1569"/>
</dbReference>
<reference evidence="1 2" key="1">
    <citation type="submission" date="2015-09" db="EMBL/GenBank/DDBJ databases">
        <title>Identification and resolution of microdiversity through metagenomic sequencing of parallel consortia.</title>
        <authorList>
            <person name="Nelson W.C."/>
            <person name="Romine M.F."/>
            <person name="Lindemann S.R."/>
        </authorList>
    </citation>
    <scope>NUCLEOTIDE SEQUENCE [LARGE SCALE GENOMIC DNA]</scope>
    <source>
        <strain evidence="1">HL-49</strain>
    </source>
</reference>
<dbReference type="InterPro" id="IPR034660">
    <property type="entry name" value="DinB/YfiT-like"/>
</dbReference>
<dbReference type="EC" id="1.2.1.91" evidence="1"/>
<gene>
    <name evidence="1" type="primary">paaZ</name>
    <name evidence="1" type="ORF">HLUCCX10_08950</name>
</gene>
<dbReference type="AlphaFoldDB" id="A0A0P8ACM4"/>
<organism evidence="1 2">
    <name type="scientific">Algoriphagus marincola HL-49</name>
    <dbReference type="NCBI Taxonomy" id="1305737"/>
    <lineage>
        <taxon>Bacteria</taxon>
        <taxon>Pseudomonadati</taxon>
        <taxon>Bacteroidota</taxon>
        <taxon>Cytophagia</taxon>
        <taxon>Cytophagales</taxon>
        <taxon>Cyclobacteriaceae</taxon>
        <taxon>Algoriphagus</taxon>
    </lineage>
</organism>
<dbReference type="GO" id="GO:0016491">
    <property type="term" value="F:oxidoreductase activity"/>
    <property type="evidence" value="ECO:0007669"/>
    <property type="project" value="UniProtKB-KW"/>
</dbReference>